<dbReference type="Proteomes" id="UP000000445">
    <property type="component" value="Chromosome"/>
</dbReference>
<reference evidence="1 2" key="1">
    <citation type="journal article" date="2009" name="Biosci. Biotechnol. Biochem.">
        <title>WeGAS: a web-based microbial genome annotation system.</title>
        <authorList>
            <person name="Lee D."/>
            <person name="Seo H."/>
            <person name="Park C."/>
            <person name="Park K."/>
        </authorList>
    </citation>
    <scope>NUCLEOTIDE SEQUENCE [LARGE SCALE GENOMIC DNA]</scope>
    <source>
        <strain evidence="2">ATCC 49049 / DSM 4359 / NBRC 107923 / NS-E</strain>
    </source>
</reference>
<dbReference type="HOGENOM" id="CLU_756336_0_0_0"/>
<organism evidence="1 2">
    <name type="scientific">Thermotoga neapolitana (strain ATCC 49049 / DSM 4359 / NBRC 107923 / NS-E)</name>
    <dbReference type="NCBI Taxonomy" id="309803"/>
    <lineage>
        <taxon>Bacteria</taxon>
        <taxon>Thermotogati</taxon>
        <taxon>Thermotogota</taxon>
        <taxon>Thermotogae</taxon>
        <taxon>Thermotogales</taxon>
        <taxon>Thermotogaceae</taxon>
        <taxon>Thermotoga</taxon>
    </lineage>
</organism>
<proteinExistence type="predicted"/>
<evidence type="ECO:0000313" key="1">
    <source>
        <dbReference type="EMBL" id="ACM23625.1"/>
    </source>
</evidence>
<keyword evidence="2" id="KW-1185">Reference proteome</keyword>
<evidence type="ECO:0000313" key="2">
    <source>
        <dbReference type="Proteomes" id="UP000000445"/>
    </source>
</evidence>
<dbReference type="AlphaFoldDB" id="B9K9J2"/>
<protein>
    <submittedName>
        <fullName evidence="1">Uncharacterized protein</fullName>
    </submittedName>
</protein>
<name>B9K9J2_THENN</name>
<sequence length="369" mass="41978">MIMKWSLMIFLVFAVATVFSEPMIMYQFVMAEVKESTGTGVSLEELYLSTDESNEGSIHYSSDTVELKLFPLSIKAKFPVIRDSYRILSKPWILTVLGKSAVVRVGREEILTVTQGMTTVQEMYLSITPQQLDKQSVLSDIEMKLDGAHLRTKLWISQEDFQPIAYSKFKTDEKEHRMIVFCRALVVEKPPEEKVFVAGNVSGLEEFMGKEEEKPEESFILLSSHPEARVSLWLNKNIHFSASFPDGLLIETKLFGEELKLGAIYWRFRYLGVGFSDRTSVGNLSLSAGVYALFDLTKFSGILWWGRGDLKLSRFSVSLSFRSHWTLEETPWEVSLSAGYDLSKNITVLLGASYDSTNYKIFVGVRYSF</sequence>
<dbReference type="KEGG" id="tna:CTN_1449"/>
<dbReference type="STRING" id="309803.CTN_1449"/>
<dbReference type="EMBL" id="CP000916">
    <property type="protein sequence ID" value="ACM23625.1"/>
    <property type="molecule type" value="Genomic_DNA"/>
</dbReference>
<gene>
    <name evidence="1" type="ordered locus">CTN_1449</name>
</gene>
<accession>B9K9J2</accession>